<organism evidence="11 12">
    <name type="scientific">Nocardia aurantia</name>
    <dbReference type="NCBI Taxonomy" id="2585199"/>
    <lineage>
        <taxon>Bacteria</taxon>
        <taxon>Bacillati</taxon>
        <taxon>Actinomycetota</taxon>
        <taxon>Actinomycetes</taxon>
        <taxon>Mycobacteriales</taxon>
        <taxon>Nocardiaceae</taxon>
        <taxon>Nocardia</taxon>
    </lineage>
</organism>
<evidence type="ECO:0000313" key="12">
    <source>
        <dbReference type="Proteomes" id="UP000431401"/>
    </source>
</evidence>
<dbReference type="InterPro" id="IPR013785">
    <property type="entry name" value="Aldolase_TIM"/>
</dbReference>
<dbReference type="SUPFAM" id="SSF51366">
    <property type="entry name" value="Ribulose-phoshate binding barrel"/>
    <property type="match status" value="1"/>
</dbReference>
<evidence type="ECO:0000256" key="7">
    <source>
        <dbReference type="ARBA" id="ARBA00023141"/>
    </source>
</evidence>
<dbReference type="CDD" id="cd00405">
    <property type="entry name" value="PRAI"/>
    <property type="match status" value="1"/>
</dbReference>
<gene>
    <name evidence="9 11" type="primary">trpF</name>
    <name evidence="11" type="ORF">NRB56_70000</name>
</gene>
<evidence type="ECO:0000256" key="4">
    <source>
        <dbReference type="ARBA" id="ARBA00022272"/>
    </source>
</evidence>
<evidence type="ECO:0000256" key="9">
    <source>
        <dbReference type="HAMAP-Rule" id="MF_00135"/>
    </source>
</evidence>
<dbReference type="AlphaFoldDB" id="A0A7K0E0I2"/>
<evidence type="ECO:0000313" key="11">
    <source>
        <dbReference type="EMBL" id="MQY31391.1"/>
    </source>
</evidence>
<evidence type="ECO:0000256" key="8">
    <source>
        <dbReference type="ARBA" id="ARBA00023235"/>
    </source>
</evidence>
<protein>
    <recommendedName>
        <fullName evidence="4 9">N-(5'-phosphoribosyl)anthranilate isomerase</fullName>
        <shortName evidence="9">PRAI</shortName>
        <ecNumber evidence="3 9">5.3.1.24</ecNumber>
    </recommendedName>
</protein>
<name>A0A7K0E0I2_9NOCA</name>
<dbReference type="PANTHER" id="PTHR42894">
    <property type="entry name" value="N-(5'-PHOSPHORIBOSYL)ANTHRANILATE ISOMERASE"/>
    <property type="match status" value="1"/>
</dbReference>
<dbReference type="HAMAP" id="MF_00135">
    <property type="entry name" value="PRAI"/>
    <property type="match status" value="1"/>
</dbReference>
<evidence type="ECO:0000256" key="1">
    <source>
        <dbReference type="ARBA" id="ARBA00001164"/>
    </source>
</evidence>
<comment type="catalytic activity">
    <reaction evidence="1 9">
        <text>N-(5-phospho-beta-D-ribosyl)anthranilate = 1-(2-carboxyphenylamino)-1-deoxy-D-ribulose 5-phosphate</text>
        <dbReference type="Rhea" id="RHEA:21540"/>
        <dbReference type="ChEBI" id="CHEBI:18277"/>
        <dbReference type="ChEBI" id="CHEBI:58613"/>
        <dbReference type="EC" id="5.3.1.24"/>
    </reaction>
</comment>
<dbReference type="Gene3D" id="3.20.20.70">
    <property type="entry name" value="Aldolase class I"/>
    <property type="match status" value="1"/>
</dbReference>
<dbReference type="GO" id="GO:0000162">
    <property type="term" value="P:L-tryptophan biosynthetic process"/>
    <property type="evidence" value="ECO:0007669"/>
    <property type="project" value="UniProtKB-UniRule"/>
</dbReference>
<accession>A0A7K0E0I2</accession>
<dbReference type="InterPro" id="IPR001240">
    <property type="entry name" value="PRAI_dom"/>
</dbReference>
<keyword evidence="6 9" id="KW-0822">Tryptophan biosynthesis</keyword>
<dbReference type="GO" id="GO:0004640">
    <property type="term" value="F:phosphoribosylanthranilate isomerase activity"/>
    <property type="evidence" value="ECO:0007669"/>
    <property type="project" value="UniProtKB-UniRule"/>
</dbReference>
<comment type="pathway">
    <text evidence="2 9">Amino-acid biosynthesis; L-tryptophan biosynthesis; L-tryptophan from chorismate: step 3/5.</text>
</comment>
<keyword evidence="7 9" id="KW-0057">Aromatic amino acid biosynthesis</keyword>
<comment type="similarity">
    <text evidence="9">Belongs to the TrpF family.</text>
</comment>
<comment type="caution">
    <text evidence="11">The sequence shown here is derived from an EMBL/GenBank/DDBJ whole genome shotgun (WGS) entry which is preliminary data.</text>
</comment>
<evidence type="ECO:0000256" key="2">
    <source>
        <dbReference type="ARBA" id="ARBA00004664"/>
    </source>
</evidence>
<dbReference type="EMBL" id="WEGI01000019">
    <property type="protein sequence ID" value="MQY31391.1"/>
    <property type="molecule type" value="Genomic_DNA"/>
</dbReference>
<dbReference type="InterPro" id="IPR011060">
    <property type="entry name" value="RibuloseP-bd_barrel"/>
</dbReference>
<dbReference type="Proteomes" id="UP000431401">
    <property type="component" value="Unassembled WGS sequence"/>
</dbReference>
<dbReference type="RefSeq" id="WP_319943974.1">
    <property type="nucleotide sequence ID" value="NZ_WEGI01000019.1"/>
</dbReference>
<keyword evidence="5 9" id="KW-0028">Amino-acid biosynthesis</keyword>
<keyword evidence="8 9" id="KW-0413">Isomerase</keyword>
<dbReference type="Pfam" id="PF00697">
    <property type="entry name" value="PRAI"/>
    <property type="match status" value="1"/>
</dbReference>
<proteinExistence type="inferred from homology"/>
<evidence type="ECO:0000259" key="10">
    <source>
        <dbReference type="Pfam" id="PF00697"/>
    </source>
</evidence>
<evidence type="ECO:0000256" key="6">
    <source>
        <dbReference type="ARBA" id="ARBA00022822"/>
    </source>
</evidence>
<reference evidence="11 12" key="1">
    <citation type="submission" date="2019-10" db="EMBL/GenBank/DDBJ databases">
        <title>Nocardia macrotermitis sp. nov. and Nocardia aurantia sp. nov., isolated from the gut of fungus growing-termite Macrotermes natalensis.</title>
        <authorList>
            <person name="Benndorf R."/>
            <person name="Schwitalla J."/>
            <person name="Martin K."/>
            <person name="De Beer W."/>
            <person name="Kaster A.-K."/>
            <person name="Vollmers J."/>
            <person name="Poulsen M."/>
            <person name="Beemelmanns C."/>
        </authorList>
    </citation>
    <scope>NUCLEOTIDE SEQUENCE [LARGE SCALE GENOMIC DNA]</scope>
    <source>
        <strain evidence="11 12">RB56</strain>
    </source>
</reference>
<dbReference type="InterPro" id="IPR044643">
    <property type="entry name" value="TrpF_fam"/>
</dbReference>
<evidence type="ECO:0000256" key="3">
    <source>
        <dbReference type="ARBA" id="ARBA00012572"/>
    </source>
</evidence>
<feature type="domain" description="N-(5'phosphoribosyl) anthranilate isomerase (PRAI)" evidence="10">
    <location>
        <begin position="3"/>
        <end position="209"/>
    </location>
</feature>
<dbReference type="UniPathway" id="UPA00035">
    <property type="reaction ID" value="UER00042"/>
</dbReference>
<evidence type="ECO:0000256" key="5">
    <source>
        <dbReference type="ARBA" id="ARBA00022605"/>
    </source>
</evidence>
<sequence length="227" mass="24000">MRAKICGIRSEADLRTAIRAGADAVGFICGVTHFSEDALEEEQARRLSSLTPPFVDRILVTHLVKPESIARLADSIRADTIQIHGLVTQDTVRRVRQLARGRRIIKAVHVTGADAVEAACETAADCDAVLLDSRTTNRLGGTGLTHDWTISAAIVRALADLGRPVILAGGLTPANVTAAIGAVAPYAVDVNSGVETPTGDKDAARCTAFAAAAHRVPTPFELPVRQR</sequence>
<keyword evidence="12" id="KW-1185">Reference proteome</keyword>
<dbReference type="PANTHER" id="PTHR42894:SF1">
    <property type="entry name" value="N-(5'-PHOSPHORIBOSYL)ANTHRANILATE ISOMERASE"/>
    <property type="match status" value="1"/>
</dbReference>
<dbReference type="EC" id="5.3.1.24" evidence="3 9"/>